<keyword evidence="2" id="KW-1185">Reference proteome</keyword>
<comment type="caution">
    <text evidence="1">The sequence shown here is derived from an EMBL/GenBank/DDBJ whole genome shotgun (WGS) entry which is preliminary data.</text>
</comment>
<dbReference type="EMBL" id="QTSX02007242">
    <property type="protein sequence ID" value="KAJ9049356.1"/>
    <property type="molecule type" value="Genomic_DNA"/>
</dbReference>
<gene>
    <name evidence="1" type="ORF">DSO57_1025375</name>
</gene>
<reference evidence="1" key="1">
    <citation type="submission" date="2022-04" db="EMBL/GenBank/DDBJ databases">
        <title>Genome of the entomopathogenic fungus Entomophthora muscae.</title>
        <authorList>
            <person name="Elya C."/>
            <person name="Lovett B.R."/>
            <person name="Lee E."/>
            <person name="Macias A.M."/>
            <person name="Hajek A.E."/>
            <person name="De Bivort B.L."/>
            <person name="Kasson M.T."/>
            <person name="De Fine Licht H.H."/>
            <person name="Stajich J.E."/>
        </authorList>
    </citation>
    <scope>NUCLEOTIDE SEQUENCE</scope>
    <source>
        <strain evidence="1">Berkeley</strain>
    </source>
</reference>
<name>A0ACC2RH57_9FUNG</name>
<protein>
    <submittedName>
        <fullName evidence="1">Uncharacterized protein</fullName>
    </submittedName>
</protein>
<proteinExistence type="predicted"/>
<dbReference type="Proteomes" id="UP001165960">
    <property type="component" value="Unassembled WGS sequence"/>
</dbReference>
<evidence type="ECO:0000313" key="2">
    <source>
        <dbReference type="Proteomes" id="UP001165960"/>
    </source>
</evidence>
<accession>A0ACC2RH57</accession>
<evidence type="ECO:0000313" key="1">
    <source>
        <dbReference type="EMBL" id="KAJ9049356.1"/>
    </source>
</evidence>
<sequence length="207" mass="22437">MNLALAQSLGLSLLPPQSLIAASQVPVLSYPLTNPLSYCTGSHVFVSKFSAVKDLLYPVIVGVGWWQRNLVQIDCLTNELHFLLDIGPGSFPLLPPGWEPPDSCLSLAVTPVSPPKPFALLAILAPFKDAFDATLSCALPPHSRHNLTFKTTVDLVKIDTPIYPLSKLEDKALGAWLDNMLAKRWIVKKASLVSSPVVFAKKLDGSL</sequence>
<organism evidence="1 2">
    <name type="scientific">Entomophthora muscae</name>
    <dbReference type="NCBI Taxonomy" id="34485"/>
    <lineage>
        <taxon>Eukaryota</taxon>
        <taxon>Fungi</taxon>
        <taxon>Fungi incertae sedis</taxon>
        <taxon>Zoopagomycota</taxon>
        <taxon>Entomophthoromycotina</taxon>
        <taxon>Entomophthoromycetes</taxon>
        <taxon>Entomophthorales</taxon>
        <taxon>Entomophthoraceae</taxon>
        <taxon>Entomophthora</taxon>
    </lineage>
</organism>